<evidence type="ECO:0000313" key="4">
    <source>
        <dbReference type="Proteomes" id="UP000011087"/>
    </source>
</evidence>
<feature type="signal peptide" evidence="1">
    <location>
        <begin position="1"/>
        <end position="20"/>
    </location>
</feature>
<dbReference type="Proteomes" id="UP000011087">
    <property type="component" value="Unassembled WGS sequence"/>
</dbReference>
<evidence type="ECO:0000313" key="3">
    <source>
        <dbReference type="EnsemblProtists" id="EKX35275"/>
    </source>
</evidence>
<keyword evidence="1" id="KW-0732">Signal</keyword>
<evidence type="ECO:0000313" key="2">
    <source>
        <dbReference type="EMBL" id="EKX35275.1"/>
    </source>
</evidence>
<dbReference type="HOGENOM" id="CLU_3054411_0_0_1"/>
<dbReference type="PaxDb" id="55529-EKX35275"/>
<dbReference type="KEGG" id="gtt:GUITHDRAFT_155531"/>
<dbReference type="GeneID" id="17292025"/>
<dbReference type="EMBL" id="JH993093">
    <property type="protein sequence ID" value="EKX35275.1"/>
    <property type="molecule type" value="Genomic_DNA"/>
</dbReference>
<feature type="chain" id="PRO_5008770026" evidence="1">
    <location>
        <begin position="21"/>
        <end position="54"/>
    </location>
</feature>
<organism evidence="2">
    <name type="scientific">Guillardia theta (strain CCMP2712)</name>
    <name type="common">Cryptophyte</name>
    <dbReference type="NCBI Taxonomy" id="905079"/>
    <lineage>
        <taxon>Eukaryota</taxon>
        <taxon>Cryptophyceae</taxon>
        <taxon>Pyrenomonadales</taxon>
        <taxon>Geminigeraceae</taxon>
        <taxon>Guillardia</taxon>
    </lineage>
</organism>
<dbReference type="EnsemblProtists" id="EKX35275">
    <property type="protein sequence ID" value="EKX35275"/>
    <property type="gene ID" value="GUITHDRAFT_155531"/>
</dbReference>
<reference evidence="2 4" key="1">
    <citation type="journal article" date="2012" name="Nature">
        <title>Algal genomes reveal evolutionary mosaicism and the fate of nucleomorphs.</title>
        <authorList>
            <consortium name="DOE Joint Genome Institute"/>
            <person name="Curtis B.A."/>
            <person name="Tanifuji G."/>
            <person name="Burki F."/>
            <person name="Gruber A."/>
            <person name="Irimia M."/>
            <person name="Maruyama S."/>
            <person name="Arias M.C."/>
            <person name="Ball S.G."/>
            <person name="Gile G.H."/>
            <person name="Hirakawa Y."/>
            <person name="Hopkins J.F."/>
            <person name="Kuo A."/>
            <person name="Rensing S.A."/>
            <person name="Schmutz J."/>
            <person name="Symeonidi A."/>
            <person name="Elias M."/>
            <person name="Eveleigh R.J."/>
            <person name="Herman E.K."/>
            <person name="Klute M.J."/>
            <person name="Nakayama T."/>
            <person name="Obornik M."/>
            <person name="Reyes-Prieto A."/>
            <person name="Armbrust E.V."/>
            <person name="Aves S.J."/>
            <person name="Beiko R.G."/>
            <person name="Coutinho P."/>
            <person name="Dacks J.B."/>
            <person name="Durnford D.G."/>
            <person name="Fast N.M."/>
            <person name="Green B.R."/>
            <person name="Grisdale C.J."/>
            <person name="Hempel F."/>
            <person name="Henrissat B."/>
            <person name="Hoppner M.P."/>
            <person name="Ishida K."/>
            <person name="Kim E."/>
            <person name="Koreny L."/>
            <person name="Kroth P.G."/>
            <person name="Liu Y."/>
            <person name="Malik S.B."/>
            <person name="Maier U.G."/>
            <person name="McRose D."/>
            <person name="Mock T."/>
            <person name="Neilson J.A."/>
            <person name="Onodera N.T."/>
            <person name="Poole A.M."/>
            <person name="Pritham E.J."/>
            <person name="Richards T.A."/>
            <person name="Rocap G."/>
            <person name="Roy S.W."/>
            <person name="Sarai C."/>
            <person name="Schaack S."/>
            <person name="Shirato S."/>
            <person name="Slamovits C.H."/>
            <person name="Spencer D.F."/>
            <person name="Suzuki S."/>
            <person name="Worden A.Z."/>
            <person name="Zauner S."/>
            <person name="Barry K."/>
            <person name="Bell C."/>
            <person name="Bharti A.K."/>
            <person name="Crow J.A."/>
            <person name="Grimwood J."/>
            <person name="Kramer R."/>
            <person name="Lindquist E."/>
            <person name="Lucas S."/>
            <person name="Salamov A."/>
            <person name="McFadden G.I."/>
            <person name="Lane C.E."/>
            <person name="Keeling P.J."/>
            <person name="Gray M.W."/>
            <person name="Grigoriev I.V."/>
            <person name="Archibald J.M."/>
        </authorList>
    </citation>
    <scope>NUCLEOTIDE SEQUENCE</scope>
    <source>
        <strain evidence="2 4">CCMP2712</strain>
    </source>
</reference>
<dbReference type="AlphaFoldDB" id="L1IHK5"/>
<gene>
    <name evidence="2" type="ORF">GUITHDRAFT_155531</name>
</gene>
<proteinExistence type="predicted"/>
<protein>
    <submittedName>
        <fullName evidence="2 3">Uncharacterized protein</fullName>
    </submittedName>
</protein>
<reference evidence="3" key="3">
    <citation type="submission" date="2015-06" db="UniProtKB">
        <authorList>
            <consortium name="EnsemblProtists"/>
        </authorList>
    </citation>
    <scope>IDENTIFICATION</scope>
</reference>
<sequence length="54" mass="5855">MSLLLMAAGWLASFLTCTRMQLHAATFLLPCLLESYSSPLATSGLGKRTRLDVP</sequence>
<name>L1IHK5_GUITC</name>
<evidence type="ECO:0000256" key="1">
    <source>
        <dbReference type="SAM" id="SignalP"/>
    </source>
</evidence>
<reference evidence="4" key="2">
    <citation type="submission" date="2012-11" db="EMBL/GenBank/DDBJ databases">
        <authorList>
            <person name="Kuo A."/>
            <person name="Curtis B.A."/>
            <person name="Tanifuji G."/>
            <person name="Burki F."/>
            <person name="Gruber A."/>
            <person name="Irimia M."/>
            <person name="Maruyama S."/>
            <person name="Arias M.C."/>
            <person name="Ball S.G."/>
            <person name="Gile G.H."/>
            <person name="Hirakawa Y."/>
            <person name="Hopkins J.F."/>
            <person name="Rensing S.A."/>
            <person name="Schmutz J."/>
            <person name="Symeonidi A."/>
            <person name="Elias M."/>
            <person name="Eveleigh R.J."/>
            <person name="Herman E.K."/>
            <person name="Klute M.J."/>
            <person name="Nakayama T."/>
            <person name="Obornik M."/>
            <person name="Reyes-Prieto A."/>
            <person name="Armbrust E.V."/>
            <person name="Aves S.J."/>
            <person name="Beiko R.G."/>
            <person name="Coutinho P."/>
            <person name="Dacks J.B."/>
            <person name="Durnford D.G."/>
            <person name="Fast N.M."/>
            <person name="Green B.R."/>
            <person name="Grisdale C."/>
            <person name="Hempe F."/>
            <person name="Henrissat B."/>
            <person name="Hoppner M.P."/>
            <person name="Ishida K.-I."/>
            <person name="Kim E."/>
            <person name="Koreny L."/>
            <person name="Kroth P.G."/>
            <person name="Liu Y."/>
            <person name="Malik S.-B."/>
            <person name="Maier U.G."/>
            <person name="McRose D."/>
            <person name="Mock T."/>
            <person name="Neilson J.A."/>
            <person name="Onodera N.T."/>
            <person name="Poole A.M."/>
            <person name="Pritham E.J."/>
            <person name="Richards T.A."/>
            <person name="Rocap G."/>
            <person name="Roy S.W."/>
            <person name="Sarai C."/>
            <person name="Schaack S."/>
            <person name="Shirato S."/>
            <person name="Slamovits C.H."/>
            <person name="Spencer D.F."/>
            <person name="Suzuki S."/>
            <person name="Worden A.Z."/>
            <person name="Zauner S."/>
            <person name="Barry K."/>
            <person name="Bell C."/>
            <person name="Bharti A.K."/>
            <person name="Crow J.A."/>
            <person name="Grimwood J."/>
            <person name="Kramer R."/>
            <person name="Lindquist E."/>
            <person name="Lucas S."/>
            <person name="Salamov A."/>
            <person name="McFadden G.I."/>
            <person name="Lane C.E."/>
            <person name="Keeling P.J."/>
            <person name="Gray M.W."/>
            <person name="Grigoriev I.V."/>
            <person name="Archibald J.M."/>
        </authorList>
    </citation>
    <scope>NUCLEOTIDE SEQUENCE</scope>
    <source>
        <strain evidence="4">CCMP2712</strain>
    </source>
</reference>
<accession>L1IHK5</accession>
<keyword evidence="4" id="KW-1185">Reference proteome</keyword>
<dbReference type="RefSeq" id="XP_005822255.1">
    <property type="nucleotide sequence ID" value="XM_005822198.1"/>
</dbReference>